<feature type="transmembrane region" description="Helical" evidence="5">
    <location>
        <begin position="378"/>
        <end position="401"/>
    </location>
</feature>
<evidence type="ECO:0000256" key="2">
    <source>
        <dbReference type="ARBA" id="ARBA00022692"/>
    </source>
</evidence>
<feature type="transmembrane region" description="Helical" evidence="5">
    <location>
        <begin position="513"/>
        <end position="532"/>
    </location>
</feature>
<dbReference type="PANTHER" id="PTHR11827:SF72">
    <property type="entry name" value="GH08340P"/>
    <property type="match status" value="1"/>
</dbReference>
<reference evidence="8 9" key="1">
    <citation type="submission" date="2022-05" db="EMBL/GenBank/DDBJ databases">
        <authorList>
            <consortium name="Genoscope - CEA"/>
            <person name="William W."/>
        </authorList>
    </citation>
    <scope>NUCLEOTIDE SEQUENCE [LARGE SCALE GENOMIC DNA]</scope>
</reference>
<feature type="transmembrane region" description="Helical" evidence="5">
    <location>
        <begin position="233"/>
        <end position="253"/>
    </location>
</feature>
<evidence type="ECO:0000313" key="8">
    <source>
        <dbReference type="EMBL" id="CAH3120111.1"/>
    </source>
</evidence>
<evidence type="ECO:0000313" key="9">
    <source>
        <dbReference type="Proteomes" id="UP001159405"/>
    </source>
</evidence>
<dbReference type="PANTHER" id="PTHR11827">
    <property type="entry name" value="SOLUTE CARRIER FAMILY 12, CATION COTRANSPORTERS"/>
    <property type="match status" value="1"/>
</dbReference>
<keyword evidence="3 5" id="KW-1133">Transmembrane helix</keyword>
<dbReference type="Pfam" id="PF03522">
    <property type="entry name" value="SLC12"/>
    <property type="match status" value="1"/>
</dbReference>
<gene>
    <name evidence="8" type="ORF">PLOB_00027750</name>
</gene>
<evidence type="ECO:0000259" key="6">
    <source>
        <dbReference type="Pfam" id="PF00324"/>
    </source>
</evidence>
<dbReference type="InterPro" id="IPR018491">
    <property type="entry name" value="SLC12_C"/>
</dbReference>
<feature type="domain" description="SLC12A transporter C-terminal" evidence="7">
    <location>
        <begin position="582"/>
        <end position="668"/>
    </location>
</feature>
<dbReference type="Pfam" id="PF00324">
    <property type="entry name" value="AA_permease"/>
    <property type="match status" value="1"/>
</dbReference>
<feature type="transmembrane region" description="Helical" evidence="5">
    <location>
        <begin position="431"/>
        <end position="448"/>
    </location>
</feature>
<comment type="subcellular location">
    <subcellularLocation>
        <location evidence="1">Membrane</location>
        <topology evidence="1">Multi-pass membrane protein</topology>
    </subcellularLocation>
</comment>
<proteinExistence type="predicted"/>
<dbReference type="EMBL" id="CALNXK010000034">
    <property type="protein sequence ID" value="CAH3120111.1"/>
    <property type="molecule type" value="Genomic_DNA"/>
</dbReference>
<evidence type="ECO:0008006" key="10">
    <source>
        <dbReference type="Google" id="ProtNLM"/>
    </source>
</evidence>
<keyword evidence="2 5" id="KW-0812">Transmembrane</keyword>
<dbReference type="InterPro" id="IPR004841">
    <property type="entry name" value="AA-permease/SLC12A_dom"/>
</dbReference>
<organism evidence="8 9">
    <name type="scientific">Porites lobata</name>
    <dbReference type="NCBI Taxonomy" id="104759"/>
    <lineage>
        <taxon>Eukaryota</taxon>
        <taxon>Metazoa</taxon>
        <taxon>Cnidaria</taxon>
        <taxon>Anthozoa</taxon>
        <taxon>Hexacorallia</taxon>
        <taxon>Scleractinia</taxon>
        <taxon>Fungiina</taxon>
        <taxon>Poritidae</taxon>
        <taxon>Porites</taxon>
    </lineage>
</organism>
<feature type="transmembrane region" description="Helical" evidence="5">
    <location>
        <begin position="112"/>
        <end position="137"/>
    </location>
</feature>
<evidence type="ECO:0000256" key="3">
    <source>
        <dbReference type="ARBA" id="ARBA00022989"/>
    </source>
</evidence>
<feature type="domain" description="Amino acid permease/ SLC12A" evidence="6">
    <location>
        <begin position="85"/>
        <end position="571"/>
    </location>
</feature>
<sequence>MASFMRPSVGRYTLLPSASSCEDVSVERHSVLTSMDGRGFSVNNDEISQPLTCSNGQEHLLLRSFPAEREEAESNKKKLSTFFGVVVPVTLSMFSVILFLRLGFVVGQAGLVLSVGMFVVAYFIVGLTALSISAIATNGTVKEGGAYYMISRTLGPEFGGSIGIIFYFANIFASAVYLLGFVEALVNSFGRSVHPGSFLQDDFWWHFAYGSIVLFFCLIVCLIGAGMFAKTSFLIYLIVLIAVASSFVSFFIVHEKKNLHSGADNKRHEHGNFSYTGWSSKTFNQNLWPHFGWDYTTGEHQDLLLVFGVLFNGVTGIMAGANISGDLKKPGYAIPFGTLAASLFTFVIYILLVFFTSATCSKDLLKNNYNYIQVINKVELLVTIGAFAATLSAALSCLIGASRILQAVAKDDLLGIILRPFSKVQRNGEPLRAVLVSWFFIQIVLLIGNLNNVAVLVSMFFLLSYGVTNMACFVLKVASAPNFRPTFQYFSWQSALLGAVLCFLIMFLINYKYAALAVAVMLILFVVISLRAPPTPWGDVSQALIYHQVRKYLLRLDLRKEHVKYWRPQVLLLVSNPRSSYPLIDFVNDIKKGGLFILGHVQEGDFIEQTVRKQKSDLTTWLNFVECTEIKAFVDLTVTGNIRTGAQNLLMASGLGGMKPNTLVLGFYDHELPTDNFSRGIFRKNRFPWLRALRKDEILRSVQLQLPPLRTHPGQQTLTLKDYVGIIKDAVLMEKNVCIARHFSQLDKNSLGKEGYIDVWPMNTSMVEEGLVLGPYDFTFLLILQLSCILHMVPFWESRTKLRVMQIVETDGNDDQHQTLQKTLARLLAELRIPAEVRMIHLTEEALSQTRNADGLAPATNWYRTVNQLIKLHSSEAFVVLTGLPHPPNEENMAHQYIQNISVLSDNLPPVMMVYGTSSVVSTSL</sequence>
<evidence type="ECO:0000259" key="7">
    <source>
        <dbReference type="Pfam" id="PF03522"/>
    </source>
</evidence>
<accession>A0ABN8NRZ5</accession>
<feature type="transmembrane region" description="Helical" evidence="5">
    <location>
        <begin position="79"/>
        <end position="100"/>
    </location>
</feature>
<evidence type="ECO:0000256" key="4">
    <source>
        <dbReference type="ARBA" id="ARBA00023136"/>
    </source>
</evidence>
<comment type="caution">
    <text evidence="8">The sequence shown here is derived from an EMBL/GenBank/DDBJ whole genome shotgun (WGS) entry which is preliminary data.</text>
</comment>
<feature type="transmembrane region" description="Helical" evidence="5">
    <location>
        <begin position="303"/>
        <end position="321"/>
    </location>
</feature>
<protein>
    <recommendedName>
        <fullName evidence="10">Solute carrier family 12 member 9</fullName>
    </recommendedName>
</protein>
<feature type="transmembrane region" description="Helical" evidence="5">
    <location>
        <begin position="158"/>
        <end position="183"/>
    </location>
</feature>
<keyword evidence="9" id="KW-1185">Reference proteome</keyword>
<feature type="transmembrane region" description="Helical" evidence="5">
    <location>
        <begin position="333"/>
        <end position="358"/>
    </location>
</feature>
<evidence type="ECO:0000256" key="1">
    <source>
        <dbReference type="ARBA" id="ARBA00004141"/>
    </source>
</evidence>
<dbReference type="InterPro" id="IPR004842">
    <property type="entry name" value="SLC12A_fam"/>
</dbReference>
<feature type="transmembrane region" description="Helical" evidence="5">
    <location>
        <begin position="487"/>
        <end position="507"/>
    </location>
</feature>
<evidence type="ECO:0000256" key="5">
    <source>
        <dbReference type="SAM" id="Phobius"/>
    </source>
</evidence>
<keyword evidence="4 5" id="KW-0472">Membrane</keyword>
<name>A0ABN8NRZ5_9CNID</name>
<dbReference type="Proteomes" id="UP001159405">
    <property type="component" value="Unassembled WGS sequence"/>
</dbReference>
<feature type="transmembrane region" description="Helical" evidence="5">
    <location>
        <begin position="203"/>
        <end position="226"/>
    </location>
</feature>
<dbReference type="Gene3D" id="1.20.1740.10">
    <property type="entry name" value="Amino acid/polyamine transporter I"/>
    <property type="match status" value="1"/>
</dbReference>